<protein>
    <recommendedName>
        <fullName evidence="5">Succinylglutamate desuccinylase/Aspartoacylase catalytic domain-containing protein</fullName>
    </recommendedName>
</protein>
<dbReference type="SUPFAM" id="SSF53187">
    <property type="entry name" value="Zn-dependent exopeptidases"/>
    <property type="match status" value="1"/>
</dbReference>
<name>K6ZCY1_9ALTE</name>
<dbReference type="Proteomes" id="UP000006322">
    <property type="component" value="Unassembled WGS sequence"/>
</dbReference>
<evidence type="ECO:0000259" key="5">
    <source>
        <dbReference type="Pfam" id="PF24827"/>
    </source>
</evidence>
<gene>
    <name evidence="6" type="ORF">GPLA_3060</name>
</gene>
<keyword evidence="2" id="KW-0479">Metal-binding</keyword>
<sequence length="321" mass="36329">MVIYHLIQLLKQQPIRGEVILVPNCNPVGTNIKAGEYTLGRFDPVNGTNWNRGYFYDESLIHDFAQSVQDEESIEQIKERFRQQIKQILADKLEEPWGIGLAQRLNLKLQQLAFDADFVLDLHNGPVSTRHIYVPEYAKASASLFNIPHVILIPNKFAGALDEATFCPWWTLQTLLSDKRQQLVEFGVEAFTLEMGSQEVINFSEGEYDADSILAYLNAKGCLLGSDVQPQSMRRIATMLKNYKVLYTQQGGMVEYLAKPGETVKKGQPLAKLLNVDELDTPNATELMLAECDLIPMLHFPSASILSGTQLYKCFTEYFEL</sequence>
<reference evidence="7" key="1">
    <citation type="journal article" date="2014" name="Environ. Microbiol.">
        <title>Comparative genomics of the marine bacterial genus Glaciecola reveals the high degree of genomic diversity and genomic characteristic for cold adaptation.</title>
        <authorList>
            <person name="Qin Q.L."/>
            <person name="Xie B.B."/>
            <person name="Yu Y."/>
            <person name="Shu Y.L."/>
            <person name="Rong J.C."/>
            <person name="Zhang Y.J."/>
            <person name="Zhao D.L."/>
            <person name="Chen X.L."/>
            <person name="Zhang X.Y."/>
            <person name="Chen B."/>
            <person name="Zhou B.C."/>
            <person name="Zhang Y.Z."/>
        </authorList>
    </citation>
    <scope>NUCLEOTIDE SEQUENCE [LARGE SCALE GENOMIC DNA]</scope>
    <source>
        <strain evidence="7">LMG 21857</strain>
    </source>
</reference>
<dbReference type="InterPro" id="IPR055438">
    <property type="entry name" value="AstE_AspA_cat"/>
</dbReference>
<dbReference type="STRING" id="1129793.GPLA_3060"/>
<evidence type="ECO:0000256" key="3">
    <source>
        <dbReference type="ARBA" id="ARBA00022801"/>
    </source>
</evidence>
<dbReference type="AlphaFoldDB" id="K6ZCY1"/>
<dbReference type="GO" id="GO:0046872">
    <property type="term" value="F:metal ion binding"/>
    <property type="evidence" value="ECO:0007669"/>
    <property type="project" value="UniProtKB-KW"/>
</dbReference>
<keyword evidence="3" id="KW-0378">Hydrolase</keyword>
<keyword evidence="4" id="KW-0862">Zinc</keyword>
<comment type="caution">
    <text evidence="6">The sequence shown here is derived from an EMBL/GenBank/DDBJ whole genome shotgun (WGS) entry which is preliminary data.</text>
</comment>
<dbReference type="EMBL" id="BAER01000083">
    <property type="protein sequence ID" value="GAC33951.1"/>
    <property type="molecule type" value="Genomic_DNA"/>
</dbReference>
<feature type="domain" description="Succinylglutamate desuccinylase/Aspartoacylase catalytic" evidence="5">
    <location>
        <begin position="2"/>
        <end position="217"/>
    </location>
</feature>
<evidence type="ECO:0000313" key="7">
    <source>
        <dbReference type="Proteomes" id="UP000006322"/>
    </source>
</evidence>
<dbReference type="Gene3D" id="3.40.630.10">
    <property type="entry name" value="Zn peptidases"/>
    <property type="match status" value="1"/>
</dbReference>
<keyword evidence="7" id="KW-1185">Reference proteome</keyword>
<dbReference type="PANTHER" id="PTHR37326">
    <property type="entry name" value="BLL3975 PROTEIN"/>
    <property type="match status" value="1"/>
</dbReference>
<proteinExistence type="predicted"/>
<dbReference type="GO" id="GO:0016788">
    <property type="term" value="F:hydrolase activity, acting on ester bonds"/>
    <property type="evidence" value="ECO:0007669"/>
    <property type="project" value="InterPro"/>
</dbReference>
<dbReference type="Pfam" id="PF24827">
    <property type="entry name" value="AstE_AspA_cat"/>
    <property type="match status" value="1"/>
</dbReference>
<comment type="cofactor">
    <cofactor evidence="1">
        <name>Zn(2+)</name>
        <dbReference type="ChEBI" id="CHEBI:29105"/>
    </cofactor>
</comment>
<dbReference type="InterPro" id="IPR053138">
    <property type="entry name" value="N-alpha-Ac-DABA_deacetylase"/>
</dbReference>
<evidence type="ECO:0000256" key="1">
    <source>
        <dbReference type="ARBA" id="ARBA00001947"/>
    </source>
</evidence>
<accession>K6ZCY1</accession>
<dbReference type="PANTHER" id="PTHR37326:SF1">
    <property type="entry name" value="BLL3975 PROTEIN"/>
    <property type="match status" value="1"/>
</dbReference>
<organism evidence="6 7">
    <name type="scientific">Paraglaciecola polaris LMG 21857</name>
    <dbReference type="NCBI Taxonomy" id="1129793"/>
    <lineage>
        <taxon>Bacteria</taxon>
        <taxon>Pseudomonadati</taxon>
        <taxon>Pseudomonadota</taxon>
        <taxon>Gammaproteobacteria</taxon>
        <taxon>Alteromonadales</taxon>
        <taxon>Alteromonadaceae</taxon>
        <taxon>Paraglaciecola</taxon>
    </lineage>
</organism>
<evidence type="ECO:0000256" key="2">
    <source>
        <dbReference type="ARBA" id="ARBA00022723"/>
    </source>
</evidence>
<evidence type="ECO:0000313" key="6">
    <source>
        <dbReference type="EMBL" id="GAC33951.1"/>
    </source>
</evidence>
<dbReference type="Gene3D" id="2.40.50.100">
    <property type="match status" value="1"/>
</dbReference>
<evidence type="ECO:0000256" key="4">
    <source>
        <dbReference type="ARBA" id="ARBA00022833"/>
    </source>
</evidence>